<evidence type="ECO:0000256" key="1">
    <source>
        <dbReference type="SAM" id="SignalP"/>
    </source>
</evidence>
<evidence type="ECO:0008006" key="4">
    <source>
        <dbReference type="Google" id="ProtNLM"/>
    </source>
</evidence>
<evidence type="ECO:0000313" key="2">
    <source>
        <dbReference type="EMBL" id="ENW05993.1"/>
    </source>
</evidence>
<dbReference type="OrthoDB" id="6225858at2"/>
<dbReference type="InterPro" id="IPR031593">
    <property type="entry name" value="Porin_7"/>
</dbReference>
<proteinExistence type="predicted"/>
<evidence type="ECO:0000313" key="3">
    <source>
        <dbReference type="Proteomes" id="UP000018417"/>
    </source>
</evidence>
<feature type="chain" id="PRO_5004141082" description="Porin domain-containing protein" evidence="1">
    <location>
        <begin position="22"/>
        <end position="303"/>
    </location>
</feature>
<comment type="caution">
    <text evidence="2">The sequence shown here is derived from an EMBL/GenBank/DDBJ whole genome shotgun (WGS) entry which is preliminary data.</text>
</comment>
<accession>N9E6A4</accession>
<name>N9E6A4_9GAMM</name>
<protein>
    <recommendedName>
        <fullName evidence="4">Porin domain-containing protein</fullName>
    </recommendedName>
</protein>
<dbReference type="EMBL" id="APQK01000009">
    <property type="protein sequence ID" value="ENW05993.1"/>
    <property type="molecule type" value="Genomic_DNA"/>
</dbReference>
<keyword evidence="1" id="KW-0732">Signal</keyword>
<dbReference type="Proteomes" id="UP000018417">
    <property type="component" value="Unassembled WGS sequence"/>
</dbReference>
<dbReference type="AlphaFoldDB" id="N9E6A4"/>
<reference evidence="2 3" key="1">
    <citation type="submission" date="2013-02" db="EMBL/GenBank/DDBJ databases">
        <title>The Genome Sequence of Acinetobacter beijerinckii ANC 3835.</title>
        <authorList>
            <consortium name="The Broad Institute Genome Sequencing Platform"/>
            <consortium name="The Broad Institute Genome Sequencing Center for Infectious Disease"/>
            <person name="Cerqueira G."/>
            <person name="Feldgarden M."/>
            <person name="Courvalin P."/>
            <person name="Perichon B."/>
            <person name="Grillot-Courvalin C."/>
            <person name="Clermont D."/>
            <person name="Rocha E."/>
            <person name="Yoon E.-J."/>
            <person name="Nemec A."/>
            <person name="Walker B."/>
            <person name="Young S.K."/>
            <person name="Zeng Q."/>
            <person name="Gargeya S."/>
            <person name="Fitzgerald M."/>
            <person name="Haas B."/>
            <person name="Abouelleil A."/>
            <person name="Alvarado L."/>
            <person name="Arachchi H.M."/>
            <person name="Berlin A.M."/>
            <person name="Chapman S.B."/>
            <person name="Dewar J."/>
            <person name="Goldberg J."/>
            <person name="Griggs A."/>
            <person name="Gujja S."/>
            <person name="Hansen M."/>
            <person name="Howarth C."/>
            <person name="Imamovic A."/>
            <person name="Larimer J."/>
            <person name="McCowan C."/>
            <person name="Murphy C."/>
            <person name="Neiman D."/>
            <person name="Pearson M."/>
            <person name="Priest M."/>
            <person name="Roberts A."/>
            <person name="Saif S."/>
            <person name="Shea T."/>
            <person name="Sisk P."/>
            <person name="Sykes S."/>
            <person name="Wortman J."/>
            <person name="Nusbaum C."/>
            <person name="Birren B."/>
        </authorList>
    </citation>
    <scope>NUCLEOTIDE SEQUENCE [LARGE SCALE GENOMIC DNA]</scope>
    <source>
        <strain evidence="2 3">ANC 3835</strain>
    </source>
</reference>
<feature type="signal peptide" evidence="1">
    <location>
        <begin position="1"/>
        <end position="21"/>
    </location>
</feature>
<dbReference type="HOGENOM" id="CLU_084979_0_0_6"/>
<dbReference type="PATRIC" id="fig|1217649.3.peg.808"/>
<sequence>MKKLALVSALLSSIIGLNAHAYQTEINGSYEYTDIDQGKINSATINGKYYFEPVQTRSAPLAEAAFLNKTSNIGLGYAYAKLSGKLGFSEDELFLNSPAVIANYKQEFNAIGVQGEFFIPNSQFYVSGSINRTDVKETAEAFGYSYSESTDGNGYSIEAGFLPINGLLLAVGVADLSESVDPVQVTKHGFITNLANAAAVSGENDDTAVTLRAKYVSEIAGYYTNLEAQTYIGDETSYRLGADLYLDPTLSIGLSFADSTADDSDTIFNIRAQKFITPQFALGVGYTTLDDADSYGINGTLRF</sequence>
<gene>
    <name evidence="2" type="ORF">F934_00850</name>
</gene>
<dbReference type="Pfam" id="PF16956">
    <property type="entry name" value="Porin_7"/>
    <property type="match status" value="1"/>
</dbReference>
<organism evidence="2 3">
    <name type="scientific">Acinetobacter beijerinckii ANC 3835</name>
    <dbReference type="NCBI Taxonomy" id="1217649"/>
    <lineage>
        <taxon>Bacteria</taxon>
        <taxon>Pseudomonadati</taxon>
        <taxon>Pseudomonadota</taxon>
        <taxon>Gammaproteobacteria</taxon>
        <taxon>Moraxellales</taxon>
        <taxon>Moraxellaceae</taxon>
        <taxon>Acinetobacter</taxon>
    </lineage>
</organism>
<dbReference type="RefSeq" id="WP_005052477.1">
    <property type="nucleotide sequence ID" value="NZ_KB849758.1"/>
</dbReference>